<evidence type="ECO:0000313" key="2">
    <source>
        <dbReference type="Proteomes" id="UP001516061"/>
    </source>
</evidence>
<name>A0ABX2G1D1_9BURK</name>
<dbReference type="InterPro" id="IPR007488">
    <property type="entry name" value="DUF535"/>
</dbReference>
<accession>A0ABX2G1D1</accession>
<protein>
    <recommendedName>
        <fullName evidence="3">DUF535 domain-containing protein</fullName>
    </recommendedName>
</protein>
<dbReference type="PANTHER" id="PTHR38785:SF1">
    <property type="entry name" value="HOMOLOG OF VIRK"/>
    <property type="match status" value="1"/>
</dbReference>
<dbReference type="RefSeq" id="WP_173804044.1">
    <property type="nucleotide sequence ID" value="NZ_JABSNM010000002.1"/>
</dbReference>
<organism evidence="1 2">
    <name type="scientific">Sphaerotilus uruguayifluvii</name>
    <dbReference type="NCBI Taxonomy" id="2735897"/>
    <lineage>
        <taxon>Bacteria</taxon>
        <taxon>Pseudomonadati</taxon>
        <taxon>Pseudomonadota</taxon>
        <taxon>Betaproteobacteria</taxon>
        <taxon>Burkholderiales</taxon>
        <taxon>Sphaerotilaceae</taxon>
        <taxon>Sphaerotilus</taxon>
    </lineage>
</organism>
<keyword evidence="2" id="KW-1185">Reference proteome</keyword>
<dbReference type="Proteomes" id="UP001516061">
    <property type="component" value="Unassembled WGS sequence"/>
</dbReference>
<proteinExistence type="predicted"/>
<evidence type="ECO:0008006" key="3">
    <source>
        <dbReference type="Google" id="ProtNLM"/>
    </source>
</evidence>
<dbReference type="PANTHER" id="PTHR38785">
    <property type="entry name" value="HOMOLOG OF VIRK"/>
    <property type="match status" value="1"/>
</dbReference>
<dbReference type="EMBL" id="JABSNM010000002">
    <property type="protein sequence ID" value="NRT55087.1"/>
    <property type="molecule type" value="Genomic_DNA"/>
</dbReference>
<gene>
    <name evidence="1" type="ORF">HNQ01_000797</name>
</gene>
<comment type="caution">
    <text evidence="1">The sequence shown here is derived from an EMBL/GenBank/DDBJ whole genome shotgun (WGS) entry which is preliminary data.</text>
</comment>
<sequence>MTTLDARSLFALTDDGAGGWLQTCKRRLKFLLRFHRHRPHMEAVHGLLERHRLQPLLQAEPGLMLRPWRSYLWRPLCRRRRSQALLAHLDWAAATFGSGGLLALYQGRALAVPGLPVDGLELLLMPSRGTVREGELTLELRLQGEALMRAAFSVVPAVLVDATRPPQARAMVVGNLQGLRDSVEGTRLLAQRAERLRPQALLIAALQGLASGWGLALIAGVGRDTHAFAAYRGLSRRILADYDRLWEEHDALPGAGHWRLPEQPHCDLEQIPSRKRSAARRRHALRLALHAACWHFAAGRPSAPDQAQALAAMDGKTGNR</sequence>
<evidence type="ECO:0000313" key="1">
    <source>
        <dbReference type="EMBL" id="NRT55087.1"/>
    </source>
</evidence>
<reference evidence="1 2" key="1">
    <citation type="submission" date="2020-05" db="EMBL/GenBank/DDBJ databases">
        <title>Genomic Encyclopedia of Type Strains, Phase IV (KMG-V): Genome sequencing to study the core and pangenomes of soil and plant-associated prokaryotes.</title>
        <authorList>
            <person name="Whitman W."/>
        </authorList>
    </citation>
    <scope>NUCLEOTIDE SEQUENCE [LARGE SCALE GENOMIC DNA]</scope>
    <source>
        <strain evidence="1 2">C29</strain>
    </source>
</reference>
<dbReference type="Pfam" id="PF04393">
    <property type="entry name" value="DUF535"/>
    <property type="match status" value="1"/>
</dbReference>